<dbReference type="PANTHER" id="PTHR19855:SF11">
    <property type="entry name" value="RIBOSOME BIOGENESIS PROTEIN WDR12"/>
    <property type="match status" value="1"/>
</dbReference>
<evidence type="ECO:0000259" key="8">
    <source>
        <dbReference type="Pfam" id="PF08154"/>
    </source>
</evidence>
<evidence type="ECO:0000256" key="1">
    <source>
        <dbReference type="ARBA" id="ARBA00022517"/>
    </source>
</evidence>
<dbReference type="GO" id="GO:0070545">
    <property type="term" value="C:PeBoW complex"/>
    <property type="evidence" value="ECO:0007669"/>
    <property type="project" value="TreeGrafter"/>
</dbReference>
<comment type="subunit">
    <text evidence="6">Component of the NOP7 complex, composed of ERB1, NOP7 and YTM1. Within the NOP7 complex ERB1 appears to interact directly with NOP7 and YTM1. The NOP7 complex also associates with the 66S pre-ribosome.</text>
</comment>
<dbReference type="InterPro" id="IPR036322">
    <property type="entry name" value="WD40_repeat_dom_sf"/>
</dbReference>
<evidence type="ECO:0000313" key="10">
    <source>
        <dbReference type="Proteomes" id="UP000799437"/>
    </source>
</evidence>
<dbReference type="GO" id="GO:0005654">
    <property type="term" value="C:nucleoplasm"/>
    <property type="evidence" value="ECO:0007669"/>
    <property type="project" value="UniProtKB-SubCell"/>
</dbReference>
<dbReference type="PROSITE" id="PS50082">
    <property type="entry name" value="WD_REPEATS_2"/>
    <property type="match status" value="4"/>
</dbReference>
<evidence type="ECO:0000256" key="5">
    <source>
        <dbReference type="ARBA" id="ARBA00023242"/>
    </source>
</evidence>
<dbReference type="GO" id="GO:0043021">
    <property type="term" value="F:ribonucleoprotein complex binding"/>
    <property type="evidence" value="ECO:0007669"/>
    <property type="project" value="UniProtKB-UniRule"/>
</dbReference>
<sequence length="481" mass="52136">MADNVAMLMADAPQEKVQVRISTRDQSIALPEDPGTTVVSSSWKRLQLSSLVNSLQQNERPVPYEFLINGRILRTTLDEFLTKNGISTETVLSVEYIRALSPPTHVASFEHDDWVSSVDIISSTSPASTWRTKPTISQGQARILSGSYDGLLRLWDTTNASEPLAISKLPLSSRVTSIKSVKFLSPIRLVSAGLDAVLRVWKYDPDHLTIEPTLELYGHKWAVESLAVHSPSSHILSASSDHTLGLWSTSTDLAPAAPESLISKSIKRQKVFASQQQGESPEQRGPLSLLCAHTAPVSSVIFSPADPTAAYSTSHDHTLRTWDLATSTPVSLRTTNSSLLSLTTLPTLSLLAAGSSARHITLIDPRESTATIAAATLRGHTNSVVDLAADPENEHRLVSASHDGTCRVWDVRNVKTAGSDVRSVQVGESVYTIDRESMKQRSKRAVAGDGVKVFGICWDREVGIVSGGEDKKVQINAVLKP</sequence>
<comment type="function">
    <text evidence="6">Component of the NOP7 complex, which is required for maturation of the 25S and 5.8S ribosomal RNAs and formation of the 60S ribosome.</text>
</comment>
<dbReference type="HAMAP" id="MF_03029">
    <property type="entry name" value="WDR12"/>
    <property type="match status" value="1"/>
</dbReference>
<evidence type="ECO:0000256" key="7">
    <source>
        <dbReference type="PROSITE-ProRule" id="PRU00221"/>
    </source>
</evidence>
<evidence type="ECO:0000256" key="2">
    <source>
        <dbReference type="ARBA" id="ARBA00022552"/>
    </source>
</evidence>
<dbReference type="Pfam" id="PF00400">
    <property type="entry name" value="WD40"/>
    <property type="match status" value="4"/>
</dbReference>
<evidence type="ECO:0000256" key="6">
    <source>
        <dbReference type="HAMAP-Rule" id="MF_03029"/>
    </source>
</evidence>
<protein>
    <recommendedName>
        <fullName evidence="6">Ribosome biogenesis protein YTM1</fullName>
    </recommendedName>
</protein>
<reference evidence="9" key="1">
    <citation type="journal article" date="2020" name="Stud. Mycol.">
        <title>101 Dothideomycetes genomes: a test case for predicting lifestyles and emergence of pathogens.</title>
        <authorList>
            <person name="Haridas S."/>
            <person name="Albert R."/>
            <person name="Binder M."/>
            <person name="Bloem J."/>
            <person name="Labutti K."/>
            <person name="Salamov A."/>
            <person name="Andreopoulos B."/>
            <person name="Baker S."/>
            <person name="Barry K."/>
            <person name="Bills G."/>
            <person name="Bluhm B."/>
            <person name="Cannon C."/>
            <person name="Castanera R."/>
            <person name="Culley D."/>
            <person name="Daum C."/>
            <person name="Ezra D."/>
            <person name="Gonzalez J."/>
            <person name="Henrissat B."/>
            <person name="Kuo A."/>
            <person name="Liang C."/>
            <person name="Lipzen A."/>
            <person name="Lutzoni F."/>
            <person name="Magnuson J."/>
            <person name="Mondo S."/>
            <person name="Nolan M."/>
            <person name="Ohm R."/>
            <person name="Pangilinan J."/>
            <person name="Park H.-J."/>
            <person name="Ramirez L."/>
            <person name="Alfaro M."/>
            <person name="Sun H."/>
            <person name="Tritt A."/>
            <person name="Yoshinaga Y."/>
            <person name="Zwiers L.-H."/>
            <person name="Turgeon B."/>
            <person name="Goodwin S."/>
            <person name="Spatafora J."/>
            <person name="Crous P."/>
            <person name="Grigoriev I."/>
        </authorList>
    </citation>
    <scope>NUCLEOTIDE SEQUENCE</scope>
    <source>
        <strain evidence="9">CBS 121739</strain>
    </source>
</reference>
<dbReference type="SMART" id="SM00320">
    <property type="entry name" value="WD40"/>
    <property type="match status" value="7"/>
</dbReference>
<dbReference type="InterPro" id="IPR019775">
    <property type="entry name" value="WD40_repeat_CS"/>
</dbReference>
<evidence type="ECO:0000256" key="3">
    <source>
        <dbReference type="ARBA" id="ARBA00022574"/>
    </source>
</evidence>
<evidence type="ECO:0000256" key="4">
    <source>
        <dbReference type="ARBA" id="ARBA00022737"/>
    </source>
</evidence>
<evidence type="ECO:0000313" key="9">
    <source>
        <dbReference type="EMBL" id="KAF2753090.1"/>
    </source>
</evidence>
<gene>
    <name evidence="6" type="primary">YTM1</name>
    <name evidence="9" type="ORF">EJ05DRAFT_495065</name>
</gene>
<dbReference type="PROSITE" id="PS50294">
    <property type="entry name" value="WD_REPEATS_REGION"/>
    <property type="match status" value="3"/>
</dbReference>
<keyword evidence="5 6" id="KW-0539">Nucleus</keyword>
<feature type="repeat" description="WD" evidence="7">
    <location>
        <begin position="216"/>
        <end position="251"/>
    </location>
</feature>
<dbReference type="InterPro" id="IPR012972">
    <property type="entry name" value="NLE"/>
</dbReference>
<organism evidence="9 10">
    <name type="scientific">Pseudovirgaria hyperparasitica</name>
    <dbReference type="NCBI Taxonomy" id="470096"/>
    <lineage>
        <taxon>Eukaryota</taxon>
        <taxon>Fungi</taxon>
        <taxon>Dikarya</taxon>
        <taxon>Ascomycota</taxon>
        <taxon>Pezizomycotina</taxon>
        <taxon>Dothideomycetes</taxon>
        <taxon>Dothideomycetes incertae sedis</taxon>
        <taxon>Acrospermales</taxon>
        <taxon>Acrospermaceae</taxon>
        <taxon>Pseudovirgaria</taxon>
    </lineage>
</organism>
<name>A0A6A6VU05_9PEZI</name>
<keyword evidence="1 6" id="KW-0690">Ribosome biogenesis</keyword>
<comment type="similarity">
    <text evidence="6">Belongs to the WD repeat WDR12/YTM1 family.</text>
</comment>
<dbReference type="InterPro" id="IPR020472">
    <property type="entry name" value="WD40_PAC1"/>
</dbReference>
<dbReference type="EMBL" id="ML996587">
    <property type="protein sequence ID" value="KAF2753090.1"/>
    <property type="molecule type" value="Genomic_DNA"/>
</dbReference>
<dbReference type="GO" id="GO:0000466">
    <property type="term" value="P:maturation of 5.8S rRNA from tricistronic rRNA transcript (SSU-rRNA, 5.8S rRNA, LSU-rRNA)"/>
    <property type="evidence" value="ECO:0007669"/>
    <property type="project" value="UniProtKB-UniRule"/>
</dbReference>
<dbReference type="Pfam" id="PF08154">
    <property type="entry name" value="NLE"/>
    <property type="match status" value="1"/>
</dbReference>
<feature type="domain" description="NLE" evidence="8">
    <location>
        <begin position="17"/>
        <end position="81"/>
    </location>
</feature>
<keyword evidence="4" id="KW-0677">Repeat</keyword>
<proteinExistence type="inferred from homology"/>
<keyword evidence="3 7" id="KW-0853">WD repeat</keyword>
<accession>A0A6A6VU05</accession>
<dbReference type="PRINTS" id="PR00320">
    <property type="entry name" value="GPROTEINBRPT"/>
</dbReference>
<dbReference type="PROSITE" id="PS00678">
    <property type="entry name" value="WD_REPEATS_1"/>
    <property type="match status" value="2"/>
</dbReference>
<dbReference type="InterPro" id="IPR001680">
    <property type="entry name" value="WD40_rpt"/>
</dbReference>
<dbReference type="InterPro" id="IPR015943">
    <property type="entry name" value="WD40/YVTN_repeat-like_dom_sf"/>
</dbReference>
<dbReference type="AlphaFoldDB" id="A0A6A6VU05"/>
<dbReference type="PANTHER" id="PTHR19855">
    <property type="entry name" value="WD40 REPEAT PROTEIN 12, 37"/>
    <property type="match status" value="1"/>
</dbReference>
<keyword evidence="2 6" id="KW-0698">rRNA processing</keyword>
<feature type="repeat" description="WD" evidence="7">
    <location>
        <begin position="377"/>
        <end position="419"/>
    </location>
</feature>
<dbReference type="GO" id="GO:0000463">
    <property type="term" value="P:maturation of LSU-rRNA from tricistronic rRNA transcript (SSU-rRNA, 5.8S rRNA, LSU-rRNA)"/>
    <property type="evidence" value="ECO:0007669"/>
    <property type="project" value="UniProtKB-UniRule"/>
</dbReference>
<keyword evidence="10" id="KW-1185">Reference proteome</keyword>
<dbReference type="OrthoDB" id="10251381at2759"/>
<dbReference type="Gene3D" id="2.130.10.10">
    <property type="entry name" value="YVTN repeat-like/Quinoprotein amine dehydrogenase"/>
    <property type="match status" value="1"/>
</dbReference>
<dbReference type="GO" id="GO:0030687">
    <property type="term" value="C:preribosome, large subunit precursor"/>
    <property type="evidence" value="ECO:0007669"/>
    <property type="project" value="UniProtKB-UniRule"/>
</dbReference>
<dbReference type="Proteomes" id="UP000799437">
    <property type="component" value="Unassembled WGS sequence"/>
</dbReference>
<dbReference type="SUPFAM" id="SSF50978">
    <property type="entry name" value="WD40 repeat-like"/>
    <property type="match status" value="1"/>
</dbReference>
<feature type="repeat" description="WD" evidence="7">
    <location>
        <begin position="290"/>
        <end position="332"/>
    </location>
</feature>
<dbReference type="InterPro" id="IPR028599">
    <property type="entry name" value="WDR12/Ytm1"/>
</dbReference>
<comment type="subcellular location">
    <subcellularLocation>
        <location evidence="6">Nucleus</location>
        <location evidence="6">Nucleolus</location>
    </subcellularLocation>
    <subcellularLocation>
        <location evidence="6">Nucleus</location>
        <location evidence="6">Nucleoplasm</location>
    </subcellularLocation>
</comment>
<feature type="repeat" description="WD" evidence="7">
    <location>
        <begin position="143"/>
        <end position="165"/>
    </location>
</feature>